<dbReference type="PROSITE" id="PS51257">
    <property type="entry name" value="PROKAR_LIPOPROTEIN"/>
    <property type="match status" value="1"/>
</dbReference>
<evidence type="ECO:0000256" key="2">
    <source>
        <dbReference type="ARBA" id="ARBA00022723"/>
    </source>
</evidence>
<accession>A0A4R6G0B0</accession>
<gene>
    <name evidence="6" type="ORF">EV664_101463</name>
</gene>
<dbReference type="RefSeq" id="WP_133494227.1">
    <property type="nucleotide sequence ID" value="NZ_BMLU01000001.1"/>
</dbReference>
<keyword evidence="3 4" id="KW-0408">Iron</keyword>
<dbReference type="Pfam" id="PF13442">
    <property type="entry name" value="Cytochrome_CBB3"/>
    <property type="match status" value="1"/>
</dbReference>
<dbReference type="PANTHER" id="PTHR40394">
    <property type="entry name" value="LIPOPROTEIN-RELATED"/>
    <property type="match status" value="1"/>
</dbReference>
<dbReference type="GO" id="GO:0009055">
    <property type="term" value="F:electron transfer activity"/>
    <property type="evidence" value="ECO:0007669"/>
    <property type="project" value="InterPro"/>
</dbReference>
<evidence type="ECO:0000313" key="6">
    <source>
        <dbReference type="EMBL" id="TDN86885.1"/>
    </source>
</evidence>
<proteinExistence type="predicted"/>
<keyword evidence="7" id="KW-1185">Reference proteome</keyword>
<protein>
    <submittedName>
        <fullName evidence="6">Cytochrome c553</fullName>
    </submittedName>
</protein>
<organism evidence="6 7">
    <name type="scientific">Stakelama pacifica</name>
    <dbReference type="NCBI Taxonomy" id="517720"/>
    <lineage>
        <taxon>Bacteria</taxon>
        <taxon>Pseudomonadati</taxon>
        <taxon>Pseudomonadota</taxon>
        <taxon>Alphaproteobacteria</taxon>
        <taxon>Sphingomonadales</taxon>
        <taxon>Sphingomonadaceae</taxon>
        <taxon>Stakelama</taxon>
    </lineage>
</organism>
<dbReference type="InterPro" id="IPR036909">
    <property type="entry name" value="Cyt_c-like_dom_sf"/>
</dbReference>
<sequence>MRPALLLAPALLIGGCDLSMKEQPRYDRMESPQLWRDGPVRQHPPEGTIAQGDLARAQALATPPPLTRALLDRGEQRYRIYCSVCHGARGEGDGPVVKRGFPPPPSYHSARLEDAPPRYIVDVITHGYGAMYSYADRIDPKDRWVIAAYVKALQAAGPRREPGK</sequence>
<dbReference type="Proteomes" id="UP000295493">
    <property type="component" value="Unassembled WGS sequence"/>
</dbReference>
<dbReference type="PANTHER" id="PTHR40394:SF2">
    <property type="entry name" value="QUINOL:CYTOCHROME C OXIDOREDUCTASE MEMBRANE PROTEIN"/>
    <property type="match status" value="1"/>
</dbReference>
<feature type="domain" description="Cytochrome c" evidence="5">
    <location>
        <begin position="69"/>
        <end position="154"/>
    </location>
</feature>
<dbReference type="GO" id="GO:0020037">
    <property type="term" value="F:heme binding"/>
    <property type="evidence" value="ECO:0007669"/>
    <property type="project" value="InterPro"/>
</dbReference>
<evidence type="ECO:0000313" key="7">
    <source>
        <dbReference type="Proteomes" id="UP000295493"/>
    </source>
</evidence>
<evidence type="ECO:0000256" key="4">
    <source>
        <dbReference type="PROSITE-ProRule" id="PRU00433"/>
    </source>
</evidence>
<keyword evidence="1 4" id="KW-0349">Heme</keyword>
<dbReference type="PROSITE" id="PS51007">
    <property type="entry name" value="CYTC"/>
    <property type="match status" value="1"/>
</dbReference>
<dbReference type="SUPFAM" id="SSF46626">
    <property type="entry name" value="Cytochrome c"/>
    <property type="match status" value="1"/>
</dbReference>
<dbReference type="InterPro" id="IPR009056">
    <property type="entry name" value="Cyt_c-like_dom"/>
</dbReference>
<dbReference type="EMBL" id="SNWD01000001">
    <property type="protein sequence ID" value="TDN86885.1"/>
    <property type="molecule type" value="Genomic_DNA"/>
</dbReference>
<comment type="caution">
    <text evidence="6">The sequence shown here is derived from an EMBL/GenBank/DDBJ whole genome shotgun (WGS) entry which is preliminary data.</text>
</comment>
<evidence type="ECO:0000256" key="3">
    <source>
        <dbReference type="ARBA" id="ARBA00023004"/>
    </source>
</evidence>
<name>A0A4R6G0B0_9SPHN</name>
<evidence type="ECO:0000256" key="1">
    <source>
        <dbReference type="ARBA" id="ARBA00022617"/>
    </source>
</evidence>
<reference evidence="6 7" key="1">
    <citation type="submission" date="2019-03" db="EMBL/GenBank/DDBJ databases">
        <title>Genomic Encyclopedia of Type Strains, Phase IV (KMG-IV): sequencing the most valuable type-strain genomes for metagenomic binning, comparative biology and taxonomic classification.</title>
        <authorList>
            <person name="Goeker M."/>
        </authorList>
    </citation>
    <scope>NUCLEOTIDE SEQUENCE [LARGE SCALE GENOMIC DNA]</scope>
    <source>
        <strain evidence="6 7">DSM 25059</strain>
    </source>
</reference>
<keyword evidence="2 4" id="KW-0479">Metal-binding</keyword>
<evidence type="ECO:0000259" key="5">
    <source>
        <dbReference type="PROSITE" id="PS51007"/>
    </source>
</evidence>
<dbReference type="AlphaFoldDB" id="A0A4R6G0B0"/>
<dbReference type="GO" id="GO:0046872">
    <property type="term" value="F:metal ion binding"/>
    <property type="evidence" value="ECO:0007669"/>
    <property type="project" value="UniProtKB-KW"/>
</dbReference>
<dbReference type="OrthoDB" id="335174at2"/>
<dbReference type="Gene3D" id="1.10.760.10">
    <property type="entry name" value="Cytochrome c-like domain"/>
    <property type="match status" value="1"/>
</dbReference>